<evidence type="ECO:0000256" key="3">
    <source>
        <dbReference type="SAM" id="SignalP"/>
    </source>
</evidence>
<reference evidence="5 6" key="1">
    <citation type="submission" date="2016-06" db="EMBL/GenBank/DDBJ databases">
        <title>Genome sequence of endosymbiont of Candidatus Endolucinida thiodiazotropha.</title>
        <authorList>
            <person name="Poehlein A."/>
            <person name="Koenig S."/>
            <person name="Heiden S.E."/>
            <person name="Thuermer A."/>
            <person name="Voget S."/>
            <person name="Daniel R."/>
            <person name="Markert S."/>
            <person name="Gros O."/>
            <person name="Schweder T."/>
        </authorList>
    </citation>
    <scope>NUCLEOTIDE SEQUENCE [LARGE SCALE GENOMIC DNA]</scope>
    <source>
        <strain evidence="5 6">COS</strain>
    </source>
</reference>
<dbReference type="AlphaFoldDB" id="A0A7Z0VK27"/>
<evidence type="ECO:0000256" key="2">
    <source>
        <dbReference type="ARBA" id="ARBA00022737"/>
    </source>
</evidence>
<keyword evidence="1" id="KW-0479">Metal-binding</keyword>
<evidence type="ECO:0000256" key="1">
    <source>
        <dbReference type="ARBA" id="ARBA00022723"/>
    </source>
</evidence>
<dbReference type="Proteomes" id="UP000094769">
    <property type="component" value="Unassembled WGS sequence"/>
</dbReference>
<comment type="caution">
    <text evidence="5">The sequence shown here is derived from an EMBL/GenBank/DDBJ whole genome shotgun (WGS) entry which is preliminary data.</text>
</comment>
<dbReference type="OrthoDB" id="5770156at2"/>
<dbReference type="Pfam" id="PF13202">
    <property type="entry name" value="EF-hand_5"/>
    <property type="match status" value="2"/>
</dbReference>
<dbReference type="Pfam" id="PF13499">
    <property type="entry name" value="EF-hand_7"/>
    <property type="match status" value="1"/>
</dbReference>
<dbReference type="PROSITE" id="PS00018">
    <property type="entry name" value="EF_HAND_1"/>
    <property type="match status" value="3"/>
</dbReference>
<evidence type="ECO:0000313" key="5">
    <source>
        <dbReference type="EMBL" id="ODJ86584.1"/>
    </source>
</evidence>
<dbReference type="InterPro" id="IPR002048">
    <property type="entry name" value="EF_hand_dom"/>
</dbReference>
<name>A0A7Z0VK27_9GAMM</name>
<evidence type="ECO:0000313" key="6">
    <source>
        <dbReference type="Proteomes" id="UP000094769"/>
    </source>
</evidence>
<proteinExistence type="predicted"/>
<dbReference type="SMART" id="SM00054">
    <property type="entry name" value="EFh"/>
    <property type="match status" value="4"/>
</dbReference>
<feature type="domain" description="EF-hand" evidence="4">
    <location>
        <begin position="34"/>
        <end position="60"/>
    </location>
</feature>
<protein>
    <submittedName>
        <fullName evidence="5">EF hand</fullName>
    </submittedName>
</protein>
<feature type="chain" id="PRO_5030733102" evidence="3">
    <location>
        <begin position="23"/>
        <end position="193"/>
    </location>
</feature>
<accession>A0A7Z0VK27</accession>
<dbReference type="SUPFAM" id="SSF47473">
    <property type="entry name" value="EF-hand"/>
    <property type="match status" value="1"/>
</dbReference>
<dbReference type="RefSeq" id="WP_069126884.1">
    <property type="nucleotide sequence ID" value="NZ_MARB01000020.1"/>
</dbReference>
<gene>
    <name evidence="5" type="ORF">CODIS_32240</name>
</gene>
<dbReference type="PANTHER" id="PTHR10891">
    <property type="entry name" value="EF-HAND CALCIUM-BINDING DOMAIN CONTAINING PROTEIN"/>
    <property type="match status" value="1"/>
</dbReference>
<dbReference type="InterPro" id="IPR011992">
    <property type="entry name" value="EF-hand-dom_pair"/>
</dbReference>
<keyword evidence="6" id="KW-1185">Reference proteome</keyword>
<dbReference type="GO" id="GO:0005509">
    <property type="term" value="F:calcium ion binding"/>
    <property type="evidence" value="ECO:0007669"/>
    <property type="project" value="InterPro"/>
</dbReference>
<organism evidence="5 6">
    <name type="scientific">Candidatus Thiodiazotropha endolucinida</name>
    <dbReference type="NCBI Taxonomy" id="1655433"/>
    <lineage>
        <taxon>Bacteria</taxon>
        <taxon>Pseudomonadati</taxon>
        <taxon>Pseudomonadota</taxon>
        <taxon>Gammaproteobacteria</taxon>
        <taxon>Chromatiales</taxon>
        <taxon>Sedimenticolaceae</taxon>
        <taxon>Candidatus Thiodiazotropha</taxon>
    </lineage>
</organism>
<sequence length="193" mass="21607">MMKLNRSIVMSVLLIVPGFPLAQTQLTATGPIPFSVFDRDGNGFISQQEFATTHAERRALRAQRGYPMGRTANPVFQNFDSNDDGRINEKELLAGQHANRLMKGGSGMDGKGMRGRDMPMFGDFDINGDGVLKQDEFEQARAKRISERVSQGYLMRNLVNAPTFASIDRDSNGEVTPDEFRAAQITHRQQRIR</sequence>
<feature type="signal peptide" evidence="3">
    <location>
        <begin position="1"/>
        <end position="22"/>
    </location>
</feature>
<dbReference type="InterPro" id="IPR018247">
    <property type="entry name" value="EF_Hand_1_Ca_BS"/>
</dbReference>
<dbReference type="InterPro" id="IPR039647">
    <property type="entry name" value="EF_hand_pair_protein_CML-like"/>
</dbReference>
<dbReference type="CDD" id="cd00051">
    <property type="entry name" value="EFh"/>
    <property type="match status" value="1"/>
</dbReference>
<evidence type="ECO:0000259" key="4">
    <source>
        <dbReference type="PROSITE" id="PS50222"/>
    </source>
</evidence>
<keyword evidence="2" id="KW-0677">Repeat</keyword>
<dbReference type="Gene3D" id="1.10.238.10">
    <property type="entry name" value="EF-hand"/>
    <property type="match status" value="2"/>
</dbReference>
<dbReference type="PROSITE" id="PS50222">
    <property type="entry name" value="EF_HAND_2"/>
    <property type="match status" value="1"/>
</dbReference>
<keyword evidence="3" id="KW-0732">Signal</keyword>
<dbReference type="EMBL" id="MARB01000020">
    <property type="protein sequence ID" value="ODJ86584.1"/>
    <property type="molecule type" value="Genomic_DNA"/>
</dbReference>